<accession>A0A1H8UAA5</accession>
<evidence type="ECO:0000313" key="6">
    <source>
        <dbReference type="EMBL" id="SEP00115.1"/>
    </source>
</evidence>
<dbReference type="InterPro" id="IPR001633">
    <property type="entry name" value="EAL_dom"/>
</dbReference>
<dbReference type="CDD" id="cd01948">
    <property type="entry name" value="EAL"/>
    <property type="match status" value="1"/>
</dbReference>
<keyword evidence="2" id="KW-0973">c-di-GMP</keyword>
<dbReference type="Pfam" id="PF01590">
    <property type="entry name" value="GAF"/>
    <property type="match status" value="1"/>
</dbReference>
<feature type="region of interest" description="Disordered" evidence="3">
    <location>
        <begin position="53"/>
        <end position="72"/>
    </location>
</feature>
<feature type="region of interest" description="Disordered" evidence="3">
    <location>
        <begin position="736"/>
        <end position="755"/>
    </location>
</feature>
<gene>
    <name evidence="6" type="ORF">SAMN04488052_10636</name>
</gene>
<dbReference type="InterPro" id="IPR029787">
    <property type="entry name" value="Nucleotide_cyclase"/>
</dbReference>
<name>A0A1H8UAA5_9GAMM</name>
<dbReference type="InterPro" id="IPR029016">
    <property type="entry name" value="GAF-like_dom_sf"/>
</dbReference>
<dbReference type="SUPFAM" id="SSF55781">
    <property type="entry name" value="GAF domain-like"/>
    <property type="match status" value="1"/>
</dbReference>
<dbReference type="PROSITE" id="PS50887">
    <property type="entry name" value="GGDEF"/>
    <property type="match status" value="1"/>
</dbReference>
<feature type="domain" description="EAL" evidence="4">
    <location>
        <begin position="488"/>
        <end position="742"/>
    </location>
</feature>
<protein>
    <recommendedName>
        <fullName evidence="1">cyclic-guanylate-specific phosphodiesterase</fullName>
        <ecNumber evidence="1">3.1.4.52</ecNumber>
    </recommendedName>
</protein>
<dbReference type="GO" id="GO:0071111">
    <property type="term" value="F:cyclic-guanylate-specific phosphodiesterase activity"/>
    <property type="evidence" value="ECO:0007669"/>
    <property type="project" value="UniProtKB-EC"/>
</dbReference>
<dbReference type="Pfam" id="PF00563">
    <property type="entry name" value="EAL"/>
    <property type="match status" value="1"/>
</dbReference>
<dbReference type="InterPro" id="IPR000160">
    <property type="entry name" value="GGDEF_dom"/>
</dbReference>
<dbReference type="Gene3D" id="3.20.20.450">
    <property type="entry name" value="EAL domain"/>
    <property type="match status" value="1"/>
</dbReference>
<dbReference type="Pfam" id="PF00990">
    <property type="entry name" value="GGDEF"/>
    <property type="match status" value="1"/>
</dbReference>
<organism evidence="6 7">
    <name type="scientific">Aquisalimonas asiatica</name>
    <dbReference type="NCBI Taxonomy" id="406100"/>
    <lineage>
        <taxon>Bacteria</taxon>
        <taxon>Pseudomonadati</taxon>
        <taxon>Pseudomonadota</taxon>
        <taxon>Gammaproteobacteria</taxon>
        <taxon>Chromatiales</taxon>
        <taxon>Ectothiorhodospiraceae</taxon>
        <taxon>Aquisalimonas</taxon>
    </lineage>
</organism>
<dbReference type="SUPFAM" id="SSF55073">
    <property type="entry name" value="Nucleotide cyclase"/>
    <property type="match status" value="1"/>
</dbReference>
<feature type="region of interest" description="Disordered" evidence="3">
    <location>
        <begin position="1"/>
        <end position="31"/>
    </location>
</feature>
<dbReference type="CDD" id="cd01949">
    <property type="entry name" value="GGDEF"/>
    <property type="match status" value="1"/>
</dbReference>
<evidence type="ECO:0000259" key="5">
    <source>
        <dbReference type="PROSITE" id="PS50887"/>
    </source>
</evidence>
<dbReference type="SUPFAM" id="SSF141868">
    <property type="entry name" value="EAL domain-like"/>
    <property type="match status" value="1"/>
</dbReference>
<dbReference type="EC" id="3.1.4.52" evidence="1"/>
<dbReference type="OrthoDB" id="8553030at2"/>
<sequence>MHQPHRPPSDPPRKGAGGGGGGSDNPAFTADELAALLGSTRERLLLLDGSGRLRKRAPGDEDPAPADDATIPAADREQIARAVAGCVADGMQREVTYRTIHGSRQHHFSARIQPAGSDRVLFASLDVTAHRDAEHALATGYAIDQLVARLADEFINMAPDTIDGAIDTALAELGRYSDADRAHLYQLVDGHSRIVNTHGWRRAGVSSHGEHYRRMRSNQIPWILQRMREGGLLRLESLTQVPADSPDERLLAATGVRSTALAPITFGGELQGWIAIETVTESRRWRGDQITLLTRLASVFATALLRKQSEQRIFRLAYYDQLTGLPNRMLLRNRLHALLRNRRRAFALVLIDLDDASVLNDLMGHDVGDLLLRTLSHRLDSLASAGETLARWGGDAFMLTIPLERNDIAAAAASRLKTIRRTLSSPVRIDGHELRLSACMGMACHPLHTDDVDEMIRFAELALHEAKRQGRDSLVVFDGTMQERAARRSCIEHRLRRAVDERAFDLHYQPQICPDTGRLVGTEALIRWFDPELGHVPPDEFIELAEDTGMILPIGEWLAERACRDMAQWRREGLHVPCVAINITTQELLDERLPEALAAALARHDLPATALELEITESALMERRDSSVSLLNRLRKLGIGIAIDDFGTGYSSLSQIKHLPVTKLKIDRSFIQDVVSNRDDQAIVAAIIAMAHQLGLRVVAEGVETDEQLRFLSRQGCDVVQGYIYGQATAPASFLRRMRPGTPSSPRRSRDHRRR</sequence>
<dbReference type="NCBIfam" id="TIGR00254">
    <property type="entry name" value="GGDEF"/>
    <property type="match status" value="1"/>
</dbReference>
<dbReference type="PANTHER" id="PTHR33121">
    <property type="entry name" value="CYCLIC DI-GMP PHOSPHODIESTERASE PDEF"/>
    <property type="match status" value="1"/>
</dbReference>
<dbReference type="InterPro" id="IPR050706">
    <property type="entry name" value="Cyclic-di-GMP_PDE-like"/>
</dbReference>
<dbReference type="SMART" id="SM00267">
    <property type="entry name" value="GGDEF"/>
    <property type="match status" value="1"/>
</dbReference>
<evidence type="ECO:0000256" key="1">
    <source>
        <dbReference type="ARBA" id="ARBA00012282"/>
    </source>
</evidence>
<reference evidence="6 7" key="1">
    <citation type="submission" date="2016-10" db="EMBL/GenBank/DDBJ databases">
        <authorList>
            <person name="de Groot N.N."/>
        </authorList>
    </citation>
    <scope>NUCLEOTIDE SEQUENCE [LARGE SCALE GENOMIC DNA]</scope>
    <source>
        <strain evidence="6 7">CGMCC 1.6291</strain>
    </source>
</reference>
<feature type="domain" description="GGDEF" evidence="5">
    <location>
        <begin position="344"/>
        <end position="479"/>
    </location>
</feature>
<dbReference type="STRING" id="406100.SAMN04488052_10636"/>
<dbReference type="SMART" id="SM00065">
    <property type="entry name" value="GAF"/>
    <property type="match status" value="1"/>
</dbReference>
<evidence type="ECO:0000259" key="4">
    <source>
        <dbReference type="PROSITE" id="PS50883"/>
    </source>
</evidence>
<dbReference type="InterPro" id="IPR003018">
    <property type="entry name" value="GAF"/>
</dbReference>
<dbReference type="Gene3D" id="3.30.70.270">
    <property type="match status" value="1"/>
</dbReference>
<dbReference type="Proteomes" id="UP000199657">
    <property type="component" value="Unassembled WGS sequence"/>
</dbReference>
<dbReference type="AlphaFoldDB" id="A0A1H8UAA5"/>
<proteinExistence type="predicted"/>
<dbReference type="InterPro" id="IPR035919">
    <property type="entry name" value="EAL_sf"/>
</dbReference>
<dbReference type="Gene3D" id="3.30.450.40">
    <property type="match status" value="1"/>
</dbReference>
<dbReference type="RefSeq" id="WP_139209213.1">
    <property type="nucleotide sequence ID" value="NZ_FOEG01000006.1"/>
</dbReference>
<dbReference type="PROSITE" id="PS50883">
    <property type="entry name" value="EAL"/>
    <property type="match status" value="1"/>
</dbReference>
<dbReference type="InterPro" id="IPR043128">
    <property type="entry name" value="Rev_trsase/Diguanyl_cyclase"/>
</dbReference>
<dbReference type="PANTHER" id="PTHR33121:SF79">
    <property type="entry name" value="CYCLIC DI-GMP PHOSPHODIESTERASE PDED-RELATED"/>
    <property type="match status" value="1"/>
</dbReference>
<evidence type="ECO:0000313" key="7">
    <source>
        <dbReference type="Proteomes" id="UP000199657"/>
    </source>
</evidence>
<dbReference type="FunFam" id="3.20.20.450:FF:000001">
    <property type="entry name" value="Cyclic di-GMP phosphodiesterase yahA"/>
    <property type="match status" value="1"/>
</dbReference>
<dbReference type="SMART" id="SM00052">
    <property type="entry name" value="EAL"/>
    <property type="match status" value="1"/>
</dbReference>
<evidence type="ECO:0000256" key="3">
    <source>
        <dbReference type="SAM" id="MobiDB-lite"/>
    </source>
</evidence>
<dbReference type="EMBL" id="FOEG01000006">
    <property type="protein sequence ID" value="SEP00115.1"/>
    <property type="molecule type" value="Genomic_DNA"/>
</dbReference>
<keyword evidence="7" id="KW-1185">Reference proteome</keyword>
<evidence type="ECO:0000256" key="2">
    <source>
        <dbReference type="ARBA" id="ARBA00022636"/>
    </source>
</evidence>